<proteinExistence type="predicted"/>
<sequence>MTERDKSRYTKGSVIIGGSAEDKHLYIANHTSETDGGRFWNRSLQPAIQTRAPSSDSPRKRETSAFKSLERLSAHKSQECVLNADAENSCDIY</sequence>
<reference evidence="1 2" key="1">
    <citation type="journal article" date="2019" name="Commun. Biol.">
        <title>The bagworm genome reveals a unique fibroin gene that provides high tensile strength.</title>
        <authorList>
            <person name="Kono N."/>
            <person name="Nakamura H."/>
            <person name="Ohtoshi R."/>
            <person name="Tomita M."/>
            <person name="Numata K."/>
            <person name="Arakawa K."/>
        </authorList>
    </citation>
    <scope>NUCLEOTIDE SEQUENCE [LARGE SCALE GENOMIC DNA]</scope>
</reference>
<evidence type="ECO:0000313" key="2">
    <source>
        <dbReference type="Proteomes" id="UP000299102"/>
    </source>
</evidence>
<evidence type="ECO:0000313" key="1">
    <source>
        <dbReference type="EMBL" id="GBP54934.1"/>
    </source>
</evidence>
<dbReference type="Proteomes" id="UP000299102">
    <property type="component" value="Unassembled WGS sequence"/>
</dbReference>
<dbReference type="EMBL" id="BGZK01000657">
    <property type="protein sequence ID" value="GBP54934.1"/>
    <property type="molecule type" value="Genomic_DNA"/>
</dbReference>
<name>A0A4C1WXZ0_EUMVA</name>
<dbReference type="AlphaFoldDB" id="A0A4C1WXZ0"/>
<organism evidence="1 2">
    <name type="scientific">Eumeta variegata</name>
    <name type="common">Bagworm moth</name>
    <name type="synonym">Eumeta japonica</name>
    <dbReference type="NCBI Taxonomy" id="151549"/>
    <lineage>
        <taxon>Eukaryota</taxon>
        <taxon>Metazoa</taxon>
        <taxon>Ecdysozoa</taxon>
        <taxon>Arthropoda</taxon>
        <taxon>Hexapoda</taxon>
        <taxon>Insecta</taxon>
        <taxon>Pterygota</taxon>
        <taxon>Neoptera</taxon>
        <taxon>Endopterygota</taxon>
        <taxon>Lepidoptera</taxon>
        <taxon>Glossata</taxon>
        <taxon>Ditrysia</taxon>
        <taxon>Tineoidea</taxon>
        <taxon>Psychidae</taxon>
        <taxon>Oiketicinae</taxon>
        <taxon>Eumeta</taxon>
    </lineage>
</organism>
<protein>
    <submittedName>
        <fullName evidence="1">Uncharacterized protein</fullName>
    </submittedName>
</protein>
<comment type="caution">
    <text evidence="1">The sequence shown here is derived from an EMBL/GenBank/DDBJ whole genome shotgun (WGS) entry which is preliminary data.</text>
</comment>
<accession>A0A4C1WXZ0</accession>
<gene>
    <name evidence="1" type="ORF">EVAR_29776_1</name>
</gene>
<keyword evidence="2" id="KW-1185">Reference proteome</keyword>